<evidence type="ECO:0000313" key="3">
    <source>
        <dbReference type="Proteomes" id="UP000074825"/>
    </source>
</evidence>
<organism evidence="2 3">
    <name type="scientific">Streptococcus suis</name>
    <dbReference type="NCBI Taxonomy" id="1307"/>
    <lineage>
        <taxon>Bacteria</taxon>
        <taxon>Bacillati</taxon>
        <taxon>Bacillota</taxon>
        <taxon>Bacilli</taxon>
        <taxon>Lactobacillales</taxon>
        <taxon>Streptococcaceae</taxon>
        <taxon>Streptococcus</taxon>
    </lineage>
</organism>
<dbReference type="PANTHER" id="PTHR34473:SF2">
    <property type="entry name" value="UPF0699 TRANSMEMBRANE PROTEIN YDBT"/>
    <property type="match status" value="1"/>
</dbReference>
<feature type="domain" description="YdbS-like PH" evidence="1">
    <location>
        <begin position="59"/>
        <end position="131"/>
    </location>
</feature>
<sequence length="442" mass="52947">MKKILLLLKYIYDFTKAMIANYSFLLFFNNELATKFFIFSTIISASFLIYRIIYYSNYFNFEFTTNYLIVKKGIFLKKIYKVRYSKILGYEFHQNLLFRFFQIYQVQIFFPDTGDNKSITLPILNNEEKNYLSNKLLITDEETSNNEPNVDNLYPVIPLPIYKIVLSAFIRSNYLYIYTIYWTISEILQYLDIHFDKYLFIFYYSNPLYVSFFILIIILSLTSIAKQIWDYINFKVYNTEHSLIISNGIFQKNLIEINKIDISYLVLKQSLGQAVFKICSLHAGIFNVKSDSKNKINTLFPHQSINNFSNDLLNILPTFDIEDLPIKKLLKFPVYEVVCSLVPLIFIYTIVQLHFSIISFATEIIMYIFYTFLLECKFAKFEERENYIIIKRGLLLKKIFITDKSHLEWEIKYQFYNYLTIRKLGIKLQKFKKLYFLMLKNK</sequence>
<proteinExistence type="predicted"/>
<dbReference type="InterPro" id="IPR005182">
    <property type="entry name" value="YdbS-like_PH"/>
</dbReference>
<protein>
    <submittedName>
        <fullName evidence="2">Bacterial membrane flanked domain</fullName>
    </submittedName>
</protein>
<accession>A0A0Z8LGD3</accession>
<dbReference type="Proteomes" id="UP000074825">
    <property type="component" value="Unassembled WGS sequence"/>
</dbReference>
<dbReference type="EMBL" id="FIIF01000013">
    <property type="protein sequence ID" value="CYV90074.1"/>
    <property type="molecule type" value="Genomic_DNA"/>
</dbReference>
<dbReference type="Pfam" id="PF03703">
    <property type="entry name" value="bPH_2"/>
    <property type="match status" value="1"/>
</dbReference>
<dbReference type="RefSeq" id="WP_014637648.1">
    <property type="nucleotide sequence ID" value="NZ_CEDN01000016.1"/>
</dbReference>
<name>A0A0Z8LGD3_STRSU</name>
<evidence type="ECO:0000313" key="2">
    <source>
        <dbReference type="EMBL" id="CYV90074.1"/>
    </source>
</evidence>
<gene>
    <name evidence="2" type="ORF">ERS132444_01689</name>
</gene>
<dbReference type="PANTHER" id="PTHR34473">
    <property type="entry name" value="UPF0699 TRANSMEMBRANE PROTEIN YDBS"/>
    <property type="match status" value="1"/>
</dbReference>
<dbReference type="AlphaFoldDB" id="A0A0Z8LGD3"/>
<evidence type="ECO:0000259" key="1">
    <source>
        <dbReference type="Pfam" id="PF03703"/>
    </source>
</evidence>
<reference evidence="2 3" key="1">
    <citation type="submission" date="2016-02" db="EMBL/GenBank/DDBJ databases">
        <authorList>
            <consortium name="Pathogen Informatics"/>
        </authorList>
    </citation>
    <scope>NUCLEOTIDE SEQUENCE [LARGE SCALE GENOMIC DNA]</scope>
    <source>
        <strain evidence="2 3">LSS82</strain>
    </source>
</reference>